<comment type="caution">
    <text evidence="2">The sequence shown here is derived from an EMBL/GenBank/DDBJ whole genome shotgun (WGS) entry which is preliminary data.</text>
</comment>
<sequence length="349" mass="38814">MSSPMVKQGPPYPPTTWPLGGPPIKGVDVPVQSAFFFLFLVGAAIHMSIFQKNKARGHKFLPSLFIFGFCMARNVTSILRIASVCLPHNLRLAIAAQIFVAAGVLILFIINLIFTMRLVRSTHPSVGWHPIFSMAFVVICVIIAGTLVIVIVGTVQSFYTLDTNTRSLDRDFQLYGTTFFAIIATLPLPITLLSLVVRHPPHERFGAGRLRTKVTVLLVSTTLLSLGAWYRCGALWHSPVPRSHPLPGFLSKAPFYVFNFLVEIITVYMYAIARVDLQWHIPNGAKGPGSYSGSQQYDPSHQSLSTTRIILPIRLQIAQFSSSQNRRRLAVPREQRWVETRAAPNPPNT</sequence>
<evidence type="ECO:0000313" key="3">
    <source>
        <dbReference type="Proteomes" id="UP000800039"/>
    </source>
</evidence>
<feature type="transmembrane region" description="Helical" evidence="1">
    <location>
        <begin position="61"/>
        <end position="82"/>
    </location>
</feature>
<dbReference type="GeneID" id="63852261"/>
<dbReference type="OrthoDB" id="3357002at2759"/>
<feature type="transmembrane region" description="Helical" evidence="1">
    <location>
        <begin position="94"/>
        <end position="119"/>
    </location>
</feature>
<proteinExistence type="predicted"/>
<keyword evidence="1" id="KW-0812">Transmembrane</keyword>
<feature type="transmembrane region" description="Helical" evidence="1">
    <location>
        <begin position="216"/>
        <end position="236"/>
    </location>
</feature>
<evidence type="ECO:0000313" key="2">
    <source>
        <dbReference type="EMBL" id="KAF1846617.1"/>
    </source>
</evidence>
<keyword evidence="3" id="KW-1185">Reference proteome</keyword>
<gene>
    <name evidence="2" type="ORF">K460DRAFT_377772</name>
</gene>
<dbReference type="AlphaFoldDB" id="A0A9P4GJ63"/>
<dbReference type="PANTHER" id="PTHR35184:SF1">
    <property type="entry name" value="INTEGRAL MEMBRANE PROTEIN"/>
    <property type="match status" value="1"/>
</dbReference>
<accession>A0A9P4GJ63</accession>
<dbReference type="RefSeq" id="XP_040789180.1">
    <property type="nucleotide sequence ID" value="XM_040935010.1"/>
</dbReference>
<protein>
    <submittedName>
        <fullName evidence="2">Uncharacterized protein</fullName>
    </submittedName>
</protein>
<keyword evidence="1" id="KW-0472">Membrane</keyword>
<dbReference type="Proteomes" id="UP000800039">
    <property type="component" value="Unassembled WGS sequence"/>
</dbReference>
<keyword evidence="1" id="KW-1133">Transmembrane helix</keyword>
<dbReference type="EMBL" id="ML976616">
    <property type="protein sequence ID" value="KAF1846617.1"/>
    <property type="molecule type" value="Genomic_DNA"/>
</dbReference>
<name>A0A9P4GJ63_9PLEO</name>
<feature type="transmembrane region" description="Helical" evidence="1">
    <location>
        <begin position="29"/>
        <end position="49"/>
    </location>
</feature>
<feature type="transmembrane region" description="Helical" evidence="1">
    <location>
        <begin position="131"/>
        <end position="152"/>
    </location>
</feature>
<organism evidence="2 3">
    <name type="scientific">Cucurbitaria berberidis CBS 394.84</name>
    <dbReference type="NCBI Taxonomy" id="1168544"/>
    <lineage>
        <taxon>Eukaryota</taxon>
        <taxon>Fungi</taxon>
        <taxon>Dikarya</taxon>
        <taxon>Ascomycota</taxon>
        <taxon>Pezizomycotina</taxon>
        <taxon>Dothideomycetes</taxon>
        <taxon>Pleosporomycetidae</taxon>
        <taxon>Pleosporales</taxon>
        <taxon>Pleosporineae</taxon>
        <taxon>Cucurbitariaceae</taxon>
        <taxon>Cucurbitaria</taxon>
    </lineage>
</organism>
<evidence type="ECO:0000256" key="1">
    <source>
        <dbReference type="SAM" id="Phobius"/>
    </source>
</evidence>
<dbReference type="PANTHER" id="PTHR35184">
    <property type="entry name" value="YALI0C10208P"/>
    <property type="match status" value="1"/>
</dbReference>
<feature type="transmembrane region" description="Helical" evidence="1">
    <location>
        <begin position="256"/>
        <end position="273"/>
    </location>
</feature>
<feature type="transmembrane region" description="Helical" evidence="1">
    <location>
        <begin position="172"/>
        <end position="196"/>
    </location>
</feature>
<reference evidence="2" key="1">
    <citation type="submission" date="2020-01" db="EMBL/GenBank/DDBJ databases">
        <authorList>
            <consortium name="DOE Joint Genome Institute"/>
            <person name="Haridas S."/>
            <person name="Albert R."/>
            <person name="Binder M."/>
            <person name="Bloem J."/>
            <person name="Labutti K."/>
            <person name="Salamov A."/>
            <person name="Andreopoulos B."/>
            <person name="Baker S.E."/>
            <person name="Barry K."/>
            <person name="Bills G."/>
            <person name="Bluhm B.H."/>
            <person name="Cannon C."/>
            <person name="Castanera R."/>
            <person name="Culley D.E."/>
            <person name="Daum C."/>
            <person name="Ezra D."/>
            <person name="Gonzalez J.B."/>
            <person name="Henrissat B."/>
            <person name="Kuo A."/>
            <person name="Liang C."/>
            <person name="Lipzen A."/>
            <person name="Lutzoni F."/>
            <person name="Magnuson J."/>
            <person name="Mondo S."/>
            <person name="Nolan M."/>
            <person name="Ohm R."/>
            <person name="Pangilinan J."/>
            <person name="Park H.-J."/>
            <person name="Ramirez L."/>
            <person name="Alfaro M."/>
            <person name="Sun H."/>
            <person name="Tritt A."/>
            <person name="Yoshinaga Y."/>
            <person name="Zwiers L.-H."/>
            <person name="Turgeon B.G."/>
            <person name="Goodwin S.B."/>
            <person name="Spatafora J.W."/>
            <person name="Crous P.W."/>
            <person name="Grigoriev I.V."/>
        </authorList>
    </citation>
    <scope>NUCLEOTIDE SEQUENCE</scope>
    <source>
        <strain evidence="2">CBS 394.84</strain>
    </source>
</reference>